<dbReference type="Proteomes" id="UP000663525">
    <property type="component" value="Chromosome"/>
</dbReference>
<name>A0A897MYY8_9EURY</name>
<gene>
    <name evidence="1" type="ORF">HSR121_0848</name>
</gene>
<protein>
    <submittedName>
        <fullName evidence="1">Uncharacterized protein</fullName>
    </submittedName>
</protein>
<evidence type="ECO:0000313" key="1">
    <source>
        <dbReference type="EMBL" id="QSG05198.1"/>
    </source>
</evidence>
<dbReference type="EMBL" id="CP064787">
    <property type="protein sequence ID" value="QSG05198.1"/>
    <property type="molecule type" value="Genomic_DNA"/>
</dbReference>
<organism evidence="1 2">
    <name type="scientific">Halapricum desulfuricans</name>
    <dbReference type="NCBI Taxonomy" id="2841257"/>
    <lineage>
        <taxon>Archaea</taxon>
        <taxon>Methanobacteriati</taxon>
        <taxon>Methanobacteriota</taxon>
        <taxon>Stenosarchaea group</taxon>
        <taxon>Halobacteria</taxon>
        <taxon>Halobacteriales</taxon>
        <taxon>Haloarculaceae</taxon>
        <taxon>Halapricum</taxon>
    </lineage>
</organism>
<sequence length="82" mass="9033">MQKYSDIRRMIGAAGFRNHAGGLDDPTGGIVLPVTRHIVRFRLAGECSDLTVAVCPVVVAESDHRDWANGERDTTAPLEWRT</sequence>
<reference evidence="1" key="1">
    <citation type="submission" date="2020-11" db="EMBL/GenBank/DDBJ databases">
        <title>Carbohydrate-dependent, anaerobic sulfur respiration: A novel catabolism in halophilic archaea.</title>
        <authorList>
            <person name="Sorokin D.Y."/>
            <person name="Messina E."/>
            <person name="Smedile F."/>
            <person name="La Cono V."/>
            <person name="Hallsworth J.E."/>
            <person name="Yakimov M.M."/>
        </authorList>
    </citation>
    <scope>NUCLEOTIDE SEQUENCE</scope>
    <source>
        <strain evidence="1">HSR12-1</strain>
    </source>
</reference>
<dbReference type="AlphaFoldDB" id="A0A897MYY8"/>
<evidence type="ECO:0000313" key="2">
    <source>
        <dbReference type="Proteomes" id="UP000663525"/>
    </source>
</evidence>
<accession>A0A897MYY8</accession>
<proteinExistence type="predicted"/>